<protein>
    <submittedName>
        <fullName evidence="6">Phosphosugar-binding transcriptional regulator, RpiR family protein</fullName>
    </submittedName>
</protein>
<reference evidence="6 7" key="1">
    <citation type="journal article" date="2015" name="Genome Announc.">
        <title>Expanding the biotechnology potential of lactobacilli through comparative genomics of 213 strains and associated genera.</title>
        <authorList>
            <person name="Sun Z."/>
            <person name="Harris H.M."/>
            <person name="McCann A."/>
            <person name="Guo C."/>
            <person name="Argimon S."/>
            <person name="Zhang W."/>
            <person name="Yang X."/>
            <person name="Jeffery I.B."/>
            <person name="Cooney J.C."/>
            <person name="Kagawa T.F."/>
            <person name="Liu W."/>
            <person name="Song Y."/>
            <person name="Salvetti E."/>
            <person name="Wrobel A."/>
            <person name="Rasinkangas P."/>
            <person name="Parkhill J."/>
            <person name="Rea M.C."/>
            <person name="O'Sullivan O."/>
            <person name="Ritari J."/>
            <person name="Douillard F.P."/>
            <person name="Paul Ross R."/>
            <person name="Yang R."/>
            <person name="Briner A.E."/>
            <person name="Felis G.E."/>
            <person name="de Vos W.M."/>
            <person name="Barrangou R."/>
            <person name="Klaenhammer T.R."/>
            <person name="Caufield P.W."/>
            <person name="Cui Y."/>
            <person name="Zhang H."/>
            <person name="O'Toole P.W."/>
        </authorList>
    </citation>
    <scope>NUCLEOTIDE SEQUENCE [LARGE SCALE GENOMIC DNA]</scope>
    <source>
        <strain evidence="6 7">DSM 12744</strain>
    </source>
</reference>
<dbReference type="OrthoDB" id="1648815at2"/>
<dbReference type="PANTHER" id="PTHR30514">
    <property type="entry name" value="GLUCOKINASE"/>
    <property type="match status" value="1"/>
</dbReference>
<dbReference type="EMBL" id="AZEC01000001">
    <property type="protein sequence ID" value="KRL14614.1"/>
    <property type="molecule type" value="Genomic_DNA"/>
</dbReference>
<organism evidence="6 7">
    <name type="scientific">Schleiferilactobacillus perolens DSM 12744</name>
    <dbReference type="NCBI Taxonomy" id="1423792"/>
    <lineage>
        <taxon>Bacteria</taxon>
        <taxon>Bacillati</taxon>
        <taxon>Bacillota</taxon>
        <taxon>Bacilli</taxon>
        <taxon>Lactobacillales</taxon>
        <taxon>Lactobacillaceae</taxon>
        <taxon>Schleiferilactobacillus</taxon>
    </lineage>
</organism>
<dbReference type="STRING" id="1423792.FD09_GL000267"/>
<dbReference type="SUPFAM" id="SSF53697">
    <property type="entry name" value="SIS domain"/>
    <property type="match status" value="1"/>
</dbReference>
<proteinExistence type="predicted"/>
<keyword evidence="1" id="KW-0805">Transcription regulation</keyword>
<accession>A0A0R1N2R9</accession>
<gene>
    <name evidence="6" type="ORF">FD09_GL000267</name>
</gene>
<dbReference type="GO" id="GO:0097367">
    <property type="term" value="F:carbohydrate derivative binding"/>
    <property type="evidence" value="ECO:0007669"/>
    <property type="project" value="InterPro"/>
</dbReference>
<dbReference type="Gene3D" id="1.10.10.10">
    <property type="entry name" value="Winged helix-like DNA-binding domain superfamily/Winged helix DNA-binding domain"/>
    <property type="match status" value="1"/>
</dbReference>
<dbReference type="Pfam" id="PF01380">
    <property type="entry name" value="SIS"/>
    <property type="match status" value="1"/>
</dbReference>
<sequence>MLFLDKTIPLSDIDLVIYKYVLQHMDKVVLMRIRELAAATHTSTASIQRFCHKFESSGFTEFKVRLKLLLKQTQDNQRQNQVDTGVYIDFLKRTEQSDYKESIDAAIKLLQNTELVLFIGVGSSNVMAEYGSLYFSSMFHMAVRIEDPVTYPMAYLSPTLLEKTCVVALSVSGETPEIINYLSNISFRNSHIISITNSADSTVARLSDVNIAYYINKESYREQDVTSQLPCLFTLEKLSKILHEQARPD</sequence>
<name>A0A0R1N2R9_9LACO</name>
<dbReference type="GO" id="GO:1901135">
    <property type="term" value="P:carbohydrate derivative metabolic process"/>
    <property type="evidence" value="ECO:0007669"/>
    <property type="project" value="InterPro"/>
</dbReference>
<evidence type="ECO:0000256" key="2">
    <source>
        <dbReference type="ARBA" id="ARBA00023125"/>
    </source>
</evidence>
<feature type="domain" description="HTH rpiR-type" evidence="4">
    <location>
        <begin position="1"/>
        <end position="73"/>
    </location>
</feature>
<evidence type="ECO:0000256" key="3">
    <source>
        <dbReference type="ARBA" id="ARBA00023163"/>
    </source>
</evidence>
<dbReference type="AlphaFoldDB" id="A0A0R1N2R9"/>
<dbReference type="GO" id="GO:0003700">
    <property type="term" value="F:DNA-binding transcription factor activity"/>
    <property type="evidence" value="ECO:0007669"/>
    <property type="project" value="InterPro"/>
</dbReference>
<dbReference type="Pfam" id="PF01418">
    <property type="entry name" value="HTH_6"/>
    <property type="match status" value="1"/>
</dbReference>
<dbReference type="RefSeq" id="WP_057817472.1">
    <property type="nucleotide sequence ID" value="NZ_AZEC01000001.1"/>
</dbReference>
<dbReference type="CDD" id="cd05013">
    <property type="entry name" value="SIS_RpiR"/>
    <property type="match status" value="1"/>
</dbReference>
<evidence type="ECO:0000259" key="5">
    <source>
        <dbReference type="PROSITE" id="PS51464"/>
    </source>
</evidence>
<dbReference type="InterPro" id="IPR000281">
    <property type="entry name" value="HTH_RpiR"/>
</dbReference>
<dbReference type="SUPFAM" id="SSF46689">
    <property type="entry name" value="Homeodomain-like"/>
    <property type="match status" value="1"/>
</dbReference>
<evidence type="ECO:0000256" key="1">
    <source>
        <dbReference type="ARBA" id="ARBA00023015"/>
    </source>
</evidence>
<comment type="caution">
    <text evidence="6">The sequence shown here is derived from an EMBL/GenBank/DDBJ whole genome shotgun (WGS) entry which is preliminary data.</text>
</comment>
<dbReference type="PROSITE" id="PS51071">
    <property type="entry name" value="HTH_RPIR"/>
    <property type="match status" value="1"/>
</dbReference>
<feature type="domain" description="SIS" evidence="5">
    <location>
        <begin position="106"/>
        <end position="248"/>
    </location>
</feature>
<keyword evidence="3" id="KW-0804">Transcription</keyword>
<evidence type="ECO:0000313" key="7">
    <source>
        <dbReference type="Proteomes" id="UP000051330"/>
    </source>
</evidence>
<evidence type="ECO:0000313" key="6">
    <source>
        <dbReference type="EMBL" id="KRL14614.1"/>
    </source>
</evidence>
<evidence type="ECO:0000259" key="4">
    <source>
        <dbReference type="PROSITE" id="PS51071"/>
    </source>
</evidence>
<dbReference type="PANTHER" id="PTHR30514:SF1">
    <property type="entry name" value="HTH-TYPE TRANSCRIPTIONAL REGULATOR HEXR-RELATED"/>
    <property type="match status" value="1"/>
</dbReference>
<keyword evidence="2" id="KW-0238">DNA-binding</keyword>
<dbReference type="PROSITE" id="PS51464">
    <property type="entry name" value="SIS"/>
    <property type="match status" value="1"/>
</dbReference>
<dbReference type="PATRIC" id="fig|1423792.3.peg.271"/>
<dbReference type="InterPro" id="IPR046348">
    <property type="entry name" value="SIS_dom_sf"/>
</dbReference>
<dbReference type="InterPro" id="IPR001347">
    <property type="entry name" value="SIS_dom"/>
</dbReference>
<dbReference type="InterPro" id="IPR036388">
    <property type="entry name" value="WH-like_DNA-bd_sf"/>
</dbReference>
<dbReference type="InterPro" id="IPR035472">
    <property type="entry name" value="RpiR-like_SIS"/>
</dbReference>
<keyword evidence="7" id="KW-1185">Reference proteome</keyword>
<dbReference type="InterPro" id="IPR047640">
    <property type="entry name" value="RpiR-like"/>
</dbReference>
<dbReference type="InterPro" id="IPR009057">
    <property type="entry name" value="Homeodomain-like_sf"/>
</dbReference>
<dbReference type="GO" id="GO:0003677">
    <property type="term" value="F:DNA binding"/>
    <property type="evidence" value="ECO:0007669"/>
    <property type="project" value="UniProtKB-KW"/>
</dbReference>
<dbReference type="Gene3D" id="3.40.50.10490">
    <property type="entry name" value="Glucose-6-phosphate isomerase like protein, domain 1"/>
    <property type="match status" value="1"/>
</dbReference>
<dbReference type="Proteomes" id="UP000051330">
    <property type="component" value="Unassembled WGS sequence"/>
</dbReference>